<dbReference type="GO" id="GO:0005737">
    <property type="term" value="C:cytoplasm"/>
    <property type="evidence" value="ECO:0007669"/>
    <property type="project" value="TreeGrafter"/>
</dbReference>
<keyword evidence="3" id="KW-1015">Disulfide bond</keyword>
<feature type="transmembrane region" description="Helical" evidence="5">
    <location>
        <begin position="71"/>
        <end position="91"/>
    </location>
</feature>
<keyword evidence="5" id="KW-1133">Transmembrane helix</keyword>
<dbReference type="InterPro" id="IPR000800">
    <property type="entry name" value="Notch_dom"/>
</dbReference>
<evidence type="ECO:0000256" key="4">
    <source>
        <dbReference type="ARBA" id="ARBA00023180"/>
    </source>
</evidence>
<dbReference type="InterPro" id="IPR050216">
    <property type="entry name" value="LRR_domain-containing"/>
</dbReference>
<evidence type="ECO:0000259" key="6">
    <source>
        <dbReference type="Pfam" id="PF00066"/>
    </source>
</evidence>
<keyword evidence="2" id="KW-0677">Repeat</keyword>
<evidence type="ECO:0000256" key="2">
    <source>
        <dbReference type="ARBA" id="ARBA00022737"/>
    </source>
</evidence>
<accession>A0A485KBF1</accession>
<protein>
    <submittedName>
        <fullName evidence="8">Aste57867_3078 protein</fullName>
    </submittedName>
</protein>
<dbReference type="OrthoDB" id="107262at2759"/>
<reference evidence="7" key="2">
    <citation type="submission" date="2019-06" db="EMBL/GenBank/DDBJ databases">
        <title>Genomics analysis of Aphanomyces spp. identifies a new class of oomycete effector associated with host adaptation.</title>
        <authorList>
            <person name="Gaulin E."/>
        </authorList>
    </citation>
    <scope>NUCLEOTIDE SEQUENCE</scope>
    <source>
        <strain evidence="7">CBS 578.67</strain>
    </source>
</reference>
<dbReference type="AlphaFoldDB" id="A0A485KBF1"/>
<evidence type="ECO:0000313" key="7">
    <source>
        <dbReference type="EMBL" id="KAF0716002.1"/>
    </source>
</evidence>
<evidence type="ECO:0000313" key="9">
    <source>
        <dbReference type="Proteomes" id="UP000332933"/>
    </source>
</evidence>
<dbReference type="EMBL" id="VJMH01000475">
    <property type="protein sequence ID" value="KAF0716002.1"/>
    <property type="molecule type" value="Genomic_DNA"/>
</dbReference>
<keyword evidence="5" id="KW-0472">Membrane</keyword>
<name>A0A485KBF1_9STRA</name>
<dbReference type="InterPro" id="IPR001611">
    <property type="entry name" value="Leu-rich_rpt"/>
</dbReference>
<feature type="domain" description="LNR" evidence="6">
    <location>
        <begin position="581"/>
        <end position="613"/>
    </location>
</feature>
<reference evidence="8 9" key="1">
    <citation type="submission" date="2019-03" db="EMBL/GenBank/DDBJ databases">
        <authorList>
            <person name="Gaulin E."/>
            <person name="Dumas B."/>
        </authorList>
    </citation>
    <scope>NUCLEOTIDE SEQUENCE [LARGE SCALE GENOMIC DNA]</scope>
    <source>
        <strain evidence="8">CBS 568.67</strain>
    </source>
</reference>
<dbReference type="InterPro" id="IPR032675">
    <property type="entry name" value="LRR_dom_sf"/>
</dbReference>
<dbReference type="Pfam" id="PF13855">
    <property type="entry name" value="LRR_8"/>
    <property type="match status" value="1"/>
</dbReference>
<feature type="transmembrane region" description="Helical" evidence="5">
    <location>
        <begin position="148"/>
        <end position="169"/>
    </location>
</feature>
<proteinExistence type="predicted"/>
<keyword evidence="5" id="KW-0812">Transmembrane</keyword>
<evidence type="ECO:0000256" key="3">
    <source>
        <dbReference type="ARBA" id="ARBA00023157"/>
    </source>
</evidence>
<feature type="transmembrane region" description="Helical" evidence="5">
    <location>
        <begin position="290"/>
        <end position="312"/>
    </location>
</feature>
<dbReference type="SUPFAM" id="SSF52058">
    <property type="entry name" value="L domain-like"/>
    <property type="match status" value="1"/>
</dbReference>
<feature type="transmembrane region" description="Helical" evidence="5">
    <location>
        <begin position="181"/>
        <end position="209"/>
    </location>
</feature>
<evidence type="ECO:0000313" key="8">
    <source>
        <dbReference type="EMBL" id="VFT80257.1"/>
    </source>
</evidence>
<gene>
    <name evidence="8" type="primary">Aste57867_3078</name>
    <name evidence="7" type="ORF">As57867_003069</name>
    <name evidence="8" type="ORF">ASTE57867_3078</name>
</gene>
<dbReference type="Proteomes" id="UP000332933">
    <property type="component" value="Unassembled WGS sequence"/>
</dbReference>
<evidence type="ECO:0000256" key="1">
    <source>
        <dbReference type="ARBA" id="ARBA00022614"/>
    </source>
</evidence>
<sequence>MTAPKVANAANTMRLASRKASTVTTQLKLVLRSPVHVFAIVKHVASILVSFTFLAFYATSSTANARSLHTYAPEVMIATTAGFAVLHMYGLSRIWRVVGPRNTWFQVWRHPNFNSLAGPLQLTLFHFADVSCQSYQAYHASQYIVDSASAFGFSVVVSLNCLVTPWFLLTKHKYVQRSLVPLLQSIFGFLLSTIFQIYVLIAPALYYLFAYAHQNDDKFNIRLLLLSRWMVVSSPLDLVTKVAIQLFSYSALRKLVDSVNVPHLTMQSMSPLGPVSQHFYLEFHHHRSQILYAVFASIWGGSLLYVSFAANWRRQTCPATCIYQLAPWWSSECACAYVEINCASKNTSGDSIDSFLLPHELGTRVMCINVRRCALPQGIPMVTLAPFQDLYALYISFSNMTGWSSDPNSAITLPDSLTSLRIRYSNLTSVPTLLARVPPNLVYLRLEGAPITTIPDAYFHAWANVPSIILNDINLTEIPQTLAARTATLEWLELRGNGIRSLPTQWSDQVDHLQYLDLSANALTEGPWGLVKSRRLLELSSNPIAAIPISVDPRLLKSRIIIMDNTPFCASSPGFSNLCKPKCASMCGSAQIGDGSCDWSCYSVECQFDGGDCVSFGFP</sequence>
<dbReference type="PANTHER" id="PTHR48051:SF46">
    <property type="entry name" value="LEUCINE RICH REPEAT-CONTAINING DOMAIN PROTEIN"/>
    <property type="match status" value="1"/>
</dbReference>
<dbReference type="EMBL" id="CAADRA010000475">
    <property type="protein sequence ID" value="VFT80257.1"/>
    <property type="molecule type" value="Genomic_DNA"/>
</dbReference>
<dbReference type="Gene3D" id="3.30.300.320">
    <property type="match status" value="1"/>
</dbReference>
<dbReference type="PANTHER" id="PTHR48051">
    <property type="match status" value="1"/>
</dbReference>
<feature type="transmembrane region" description="Helical" evidence="5">
    <location>
        <begin position="37"/>
        <end position="59"/>
    </location>
</feature>
<keyword evidence="4" id="KW-0325">Glycoprotein</keyword>
<dbReference type="Gene3D" id="3.80.10.10">
    <property type="entry name" value="Ribonuclease Inhibitor"/>
    <property type="match status" value="1"/>
</dbReference>
<keyword evidence="1" id="KW-0433">Leucine-rich repeat</keyword>
<evidence type="ECO:0000256" key="5">
    <source>
        <dbReference type="SAM" id="Phobius"/>
    </source>
</evidence>
<dbReference type="Pfam" id="PF00066">
    <property type="entry name" value="Notch"/>
    <property type="match status" value="1"/>
</dbReference>
<keyword evidence="9" id="KW-1185">Reference proteome</keyword>
<organism evidence="8 9">
    <name type="scientific">Aphanomyces stellatus</name>
    <dbReference type="NCBI Taxonomy" id="120398"/>
    <lineage>
        <taxon>Eukaryota</taxon>
        <taxon>Sar</taxon>
        <taxon>Stramenopiles</taxon>
        <taxon>Oomycota</taxon>
        <taxon>Saprolegniomycetes</taxon>
        <taxon>Saprolegniales</taxon>
        <taxon>Verrucalvaceae</taxon>
        <taxon>Aphanomyces</taxon>
    </lineage>
</organism>